<name>A0A1Y2DGI5_9FUNG</name>
<sequence length="261" mass="31444">MYNAKDVSFQEKVLSLENTKKFKVTDNTKKFKNFYKNDKAEKIQNYIDKELNLLKLKKDDENGDMRRLEIYSHCMDMICEEFPTFGTILSEIKNEYDKIIKNIKVDQNEINFLKMKIQRLLAQNENRLLLKYETQRNKELESQLDELITENKSLSYYLNEKRDAFERFLLKENEELEGPEISGQNNEIKELKELQKRMVPKKEKEELEHILKSSEDILKNLKLENKEYELSLREQSVKVANLEKELKDKESKYLFLIKEYK</sequence>
<keyword evidence="5" id="KW-1185">Reference proteome</keyword>
<dbReference type="Pfam" id="PF15739">
    <property type="entry name" value="TSNAXIP1_N"/>
    <property type="match status" value="1"/>
</dbReference>
<comment type="caution">
    <text evidence="4">The sequence shown here is derived from an EMBL/GenBank/DDBJ whole genome shotgun (WGS) entry which is preliminary data.</text>
</comment>
<evidence type="ECO:0000313" key="5">
    <source>
        <dbReference type="Proteomes" id="UP000193920"/>
    </source>
</evidence>
<dbReference type="OrthoDB" id="2151869at2759"/>
<evidence type="ECO:0000256" key="2">
    <source>
        <dbReference type="SAM" id="Coils"/>
    </source>
</evidence>
<dbReference type="InterPro" id="IPR032755">
    <property type="entry name" value="TSNAXIP1_N"/>
</dbReference>
<evidence type="ECO:0000256" key="1">
    <source>
        <dbReference type="ARBA" id="ARBA00023054"/>
    </source>
</evidence>
<feature type="coiled-coil region" evidence="2">
    <location>
        <begin position="204"/>
        <end position="259"/>
    </location>
</feature>
<dbReference type="AlphaFoldDB" id="A0A1Y2DGI5"/>
<feature type="coiled-coil region" evidence="2">
    <location>
        <begin position="89"/>
        <end position="150"/>
    </location>
</feature>
<evidence type="ECO:0000259" key="3">
    <source>
        <dbReference type="Pfam" id="PF15739"/>
    </source>
</evidence>
<organism evidence="4 5">
    <name type="scientific">Neocallimastix californiae</name>
    <dbReference type="NCBI Taxonomy" id="1754190"/>
    <lineage>
        <taxon>Eukaryota</taxon>
        <taxon>Fungi</taxon>
        <taxon>Fungi incertae sedis</taxon>
        <taxon>Chytridiomycota</taxon>
        <taxon>Chytridiomycota incertae sedis</taxon>
        <taxon>Neocallimastigomycetes</taxon>
        <taxon>Neocallimastigales</taxon>
        <taxon>Neocallimastigaceae</taxon>
        <taxon>Neocallimastix</taxon>
    </lineage>
</organism>
<dbReference type="EMBL" id="MCOG01000067">
    <property type="protein sequence ID" value="ORY58327.1"/>
    <property type="molecule type" value="Genomic_DNA"/>
</dbReference>
<proteinExistence type="predicted"/>
<accession>A0A1Y2DGI5</accession>
<protein>
    <recommendedName>
        <fullName evidence="3">Translin-associated factor X-interacting protein 1 N-terminal domain-containing protein</fullName>
    </recommendedName>
</protein>
<dbReference type="Proteomes" id="UP000193920">
    <property type="component" value="Unassembled WGS sequence"/>
</dbReference>
<reference evidence="4 5" key="1">
    <citation type="submission" date="2016-08" db="EMBL/GenBank/DDBJ databases">
        <title>A Parts List for Fungal Cellulosomes Revealed by Comparative Genomics.</title>
        <authorList>
            <consortium name="DOE Joint Genome Institute"/>
            <person name="Haitjema C.H."/>
            <person name="Gilmore S.P."/>
            <person name="Henske J.K."/>
            <person name="Solomon K.V."/>
            <person name="De Groot R."/>
            <person name="Kuo A."/>
            <person name="Mondo S.J."/>
            <person name="Salamov A.A."/>
            <person name="Labutti K."/>
            <person name="Zhao Z."/>
            <person name="Chiniquy J."/>
            <person name="Barry K."/>
            <person name="Brewer H.M."/>
            <person name="Purvine S.O."/>
            <person name="Wright A.T."/>
            <person name="Boxma B."/>
            <person name="Van Alen T."/>
            <person name="Hackstein J.H."/>
            <person name="Baker S.E."/>
            <person name="Grigoriev I.V."/>
            <person name="O'Malley M.A."/>
        </authorList>
    </citation>
    <scope>NUCLEOTIDE SEQUENCE [LARGE SCALE GENOMIC DNA]</scope>
    <source>
        <strain evidence="4 5">G1</strain>
    </source>
</reference>
<keyword evidence="1 2" id="KW-0175">Coiled coil</keyword>
<evidence type="ECO:0000313" key="4">
    <source>
        <dbReference type="EMBL" id="ORY58327.1"/>
    </source>
</evidence>
<gene>
    <name evidence="4" type="ORF">LY90DRAFT_506322</name>
</gene>
<feature type="domain" description="Translin-associated factor X-interacting protein 1 N-terminal" evidence="3">
    <location>
        <begin position="44"/>
        <end position="153"/>
    </location>
</feature>